<keyword evidence="13" id="KW-0325">Glycoprotein</keyword>
<dbReference type="SUPFAM" id="SSF48056">
    <property type="entry name" value="Di-copper centre-containing domain"/>
    <property type="match status" value="2"/>
</dbReference>
<keyword evidence="5 20" id="KW-0812">Transmembrane</keyword>
<comment type="subunit">
    <text evidence="14">Forms an OPN3-dependent complex with DCT in response to blue light in melanocytes.</text>
</comment>
<evidence type="ECO:0000259" key="23">
    <source>
        <dbReference type="PROSITE" id="PS00498"/>
    </source>
</evidence>
<keyword evidence="6" id="KW-0479">Metal-binding</keyword>
<evidence type="ECO:0000256" key="9">
    <source>
        <dbReference type="ARBA" id="ARBA00023008"/>
    </source>
</evidence>
<feature type="transmembrane region" description="Helical" evidence="20">
    <location>
        <begin position="555"/>
        <end position="576"/>
    </location>
</feature>
<dbReference type="Pfam" id="PF00264">
    <property type="entry name" value="Tyrosinase"/>
    <property type="match status" value="1"/>
</dbReference>
<dbReference type="Gene3D" id="1.10.1280.10">
    <property type="entry name" value="Di-copper center containing domain from catechol oxidase"/>
    <property type="match status" value="1"/>
</dbReference>
<feature type="domain" description="Tyrosinase copper-binding" evidence="23">
    <location>
        <begin position="383"/>
        <end position="394"/>
    </location>
</feature>
<comment type="function">
    <text evidence="17">This is a copper-containing oxidase that functions in the formation of pigments such as melanins and other polyphenolic compounds. Catalyzes the initial and rate limiting step in the cascade of reactions leading to melanin production from tyrosine. In addition to hydroxylating tyrosine to DOPA (3,4-dihydroxyphenylalanine), also catalyzes the oxidation of DOPA to DOPA-quinone, and possibly the oxidation of DHI (5,6-dihydroxyindole) to indole-5,6 quinone.</text>
</comment>
<evidence type="ECO:0000256" key="17">
    <source>
        <dbReference type="ARBA" id="ARBA00045343"/>
    </source>
</evidence>
<keyword evidence="7 21" id="KW-0732">Signal</keyword>
<evidence type="ECO:0000256" key="18">
    <source>
        <dbReference type="ARBA" id="ARBA00047408"/>
    </source>
</evidence>
<comment type="caution">
    <text evidence="24">The sequence shown here is derived from an EMBL/GenBank/DDBJ whole genome shotgun (WGS) entry which is preliminary data.</text>
</comment>
<evidence type="ECO:0000256" key="1">
    <source>
        <dbReference type="ARBA" id="ARBA00001973"/>
    </source>
</evidence>
<dbReference type="PROSITE" id="PS00497">
    <property type="entry name" value="TYROSINASE_1"/>
    <property type="match status" value="1"/>
</dbReference>
<name>A0ABQ0EZ56_APOSI</name>
<evidence type="ECO:0000256" key="10">
    <source>
        <dbReference type="ARBA" id="ARBA00023033"/>
    </source>
</evidence>
<comment type="catalytic activity">
    <reaction evidence="18">
        <text>2 5,6-dihydroxyindole-2-carboxylate + O2 = 2 indole-5,6-quinone-2-carboxylate + 2 H2O</text>
        <dbReference type="Rhea" id="RHEA:68388"/>
        <dbReference type="ChEBI" id="CHEBI:15377"/>
        <dbReference type="ChEBI" id="CHEBI:15379"/>
        <dbReference type="ChEBI" id="CHEBI:16875"/>
        <dbReference type="ChEBI" id="CHEBI:177869"/>
    </reaction>
    <physiologicalReaction direction="left-to-right" evidence="18">
        <dbReference type="Rhea" id="RHEA:68389"/>
    </physiologicalReaction>
</comment>
<organism evidence="24 25">
    <name type="scientific">Apodemus speciosus</name>
    <name type="common">Large Japanese field mouse</name>
    <dbReference type="NCBI Taxonomy" id="105296"/>
    <lineage>
        <taxon>Eukaryota</taxon>
        <taxon>Metazoa</taxon>
        <taxon>Chordata</taxon>
        <taxon>Craniata</taxon>
        <taxon>Vertebrata</taxon>
        <taxon>Euteleostomi</taxon>
        <taxon>Mammalia</taxon>
        <taxon>Eutheria</taxon>
        <taxon>Euarchontoglires</taxon>
        <taxon>Glires</taxon>
        <taxon>Rodentia</taxon>
        <taxon>Myomorpha</taxon>
        <taxon>Muroidea</taxon>
        <taxon>Muridae</taxon>
        <taxon>Murinae</taxon>
        <taxon>Apodemus</taxon>
    </lineage>
</organism>
<keyword evidence="9" id="KW-0186">Copper</keyword>
<evidence type="ECO:0000256" key="8">
    <source>
        <dbReference type="ARBA" id="ARBA00023002"/>
    </source>
</evidence>
<dbReference type="EMBL" id="BAAFST010000007">
    <property type="protein sequence ID" value="GAB1292307.1"/>
    <property type="molecule type" value="Genomic_DNA"/>
</dbReference>
<evidence type="ECO:0000256" key="3">
    <source>
        <dbReference type="ARBA" id="ARBA00009928"/>
    </source>
</evidence>
<keyword evidence="8" id="KW-0560">Oxidoreductase</keyword>
<evidence type="ECO:0000256" key="7">
    <source>
        <dbReference type="ARBA" id="ARBA00022729"/>
    </source>
</evidence>
<comment type="cofactor">
    <cofactor evidence="1">
        <name>Cu(2+)</name>
        <dbReference type="ChEBI" id="CHEBI:29036"/>
    </cofactor>
</comment>
<evidence type="ECO:0000256" key="15">
    <source>
        <dbReference type="ARBA" id="ARBA00039304"/>
    </source>
</evidence>
<dbReference type="PROSITE" id="PS00498">
    <property type="entry name" value="TYROSINASE_2"/>
    <property type="match status" value="1"/>
</dbReference>
<comment type="subcellular location">
    <subcellularLocation>
        <location evidence="2">Melanosome membrane</location>
        <topology evidence="2">Single-pass type I membrane protein</topology>
    </subcellularLocation>
</comment>
<dbReference type="PANTHER" id="PTHR11474">
    <property type="entry name" value="TYROSINASE FAMILY MEMBER"/>
    <property type="match status" value="1"/>
</dbReference>
<evidence type="ECO:0000256" key="2">
    <source>
        <dbReference type="ARBA" id="ARBA00004573"/>
    </source>
</evidence>
<keyword evidence="25" id="KW-1185">Reference proteome</keyword>
<feature type="region of interest" description="Disordered" evidence="19">
    <location>
        <begin position="439"/>
        <end position="462"/>
    </location>
</feature>
<dbReference type="InterPro" id="IPR008922">
    <property type="entry name" value="Di-copper_centre_dom_sf"/>
</dbReference>
<keyword evidence="20" id="KW-1133">Transmembrane helix</keyword>
<dbReference type="InterPro" id="IPR050316">
    <property type="entry name" value="Tyrosinase/Hemocyanin"/>
</dbReference>
<evidence type="ECO:0000313" key="25">
    <source>
        <dbReference type="Proteomes" id="UP001623349"/>
    </source>
</evidence>
<accession>A0ABQ0EZ56</accession>
<evidence type="ECO:0000256" key="13">
    <source>
        <dbReference type="ARBA" id="ARBA00023180"/>
    </source>
</evidence>
<keyword evidence="12 20" id="KW-0472">Membrane</keyword>
<sequence length="611" mass="68647">MFLAVLNCLLWSFQISDGHFPRACASSKNLLAKECCPPWMGDGSPCGQLSGRGSCQDILLSNAPYGPQFPFKGVDDRESWPSVFYNRTCQCSGNFMGFNCGNCKFGFGGQNCTEKRLLIRRNIFDLSASEKNKFFSYLTLAKHTISSAYVIPTGTYGQMNNGSTPMFNDINLYDLFVWMHYYVSRDTLLGGSEVWSDIDFAHEAPGFLPWHRLFLLLWEQEIQELTGDENFTIPYWDWRDAESCDICTDEYLGGHHPENPNLLSPASFFSSWQIICSRSEEYNSHQVLCDGTPEGPLLRNPGNHDKAKTPRLPSSADVEFCLSLTQYESGSMDRTANFSFRNTLEGFASPLTGIADSSQSSMHNALHIFMNGTMSQVQGSANDPIFLLHHAFVDRQKLATNYWTRRGVSNGGSGGWSRGAEGVYSPMGRTMISATQIPQDSQGLNHQPRGTHGSSQKGGRGRPCWASVGGVVFGQIIFEQWLRRHRPLLEVYPEANAPIGHNRDAYMVPFIPLYRNGDFFVSSKDLGYDYSYLQESDAGFYRNYIEPYLEQASRIWPWLLGAALVGAVIATALAGLSSRLCHQKKKQPQEERQPLLMDKDDYHSLLYQSHL</sequence>
<evidence type="ECO:0000256" key="4">
    <source>
        <dbReference type="ARBA" id="ARBA00011906"/>
    </source>
</evidence>
<evidence type="ECO:0000259" key="22">
    <source>
        <dbReference type="PROSITE" id="PS00497"/>
    </source>
</evidence>
<evidence type="ECO:0000256" key="5">
    <source>
        <dbReference type="ARBA" id="ARBA00022692"/>
    </source>
</evidence>
<evidence type="ECO:0000313" key="24">
    <source>
        <dbReference type="EMBL" id="GAB1292307.1"/>
    </source>
</evidence>
<keyword evidence="10" id="KW-0503">Monooxygenase</keyword>
<evidence type="ECO:0000256" key="20">
    <source>
        <dbReference type="SAM" id="Phobius"/>
    </source>
</evidence>
<comment type="similarity">
    <text evidence="3">Belongs to the tyrosinase family.</text>
</comment>
<feature type="chain" id="PRO_5047477801" description="Tyrosinase" evidence="21">
    <location>
        <begin position="19"/>
        <end position="611"/>
    </location>
</feature>
<evidence type="ECO:0000256" key="14">
    <source>
        <dbReference type="ARBA" id="ARBA00038813"/>
    </source>
</evidence>
<evidence type="ECO:0000256" key="19">
    <source>
        <dbReference type="SAM" id="MobiDB-lite"/>
    </source>
</evidence>
<reference evidence="24 25" key="1">
    <citation type="submission" date="2024-08" db="EMBL/GenBank/DDBJ databases">
        <title>The draft genome of Apodemus speciosus.</title>
        <authorList>
            <person name="Nabeshima K."/>
            <person name="Suzuki S."/>
            <person name="Onuma M."/>
        </authorList>
    </citation>
    <scope>NUCLEOTIDE SEQUENCE [LARGE SCALE GENOMIC DNA]</scope>
    <source>
        <strain evidence="24">IB14-021</strain>
    </source>
</reference>
<dbReference type="InterPro" id="IPR002227">
    <property type="entry name" value="Tyrosinase_Cu-bd"/>
</dbReference>
<dbReference type="EC" id="1.14.18.1" evidence="4"/>
<dbReference type="PRINTS" id="PR00092">
    <property type="entry name" value="TYROSINASE"/>
</dbReference>
<dbReference type="Proteomes" id="UP001623349">
    <property type="component" value="Unassembled WGS sequence"/>
</dbReference>
<keyword evidence="11" id="KW-0470">Melanin biosynthesis</keyword>
<evidence type="ECO:0000256" key="6">
    <source>
        <dbReference type="ARBA" id="ARBA00022723"/>
    </source>
</evidence>
<evidence type="ECO:0000256" key="12">
    <source>
        <dbReference type="ARBA" id="ARBA00023136"/>
    </source>
</evidence>
<evidence type="ECO:0000256" key="11">
    <source>
        <dbReference type="ARBA" id="ARBA00023101"/>
    </source>
</evidence>
<gene>
    <name evidence="24" type="ORF">APTSU1_000753800</name>
</gene>
<proteinExistence type="inferred from homology"/>
<evidence type="ECO:0000256" key="21">
    <source>
        <dbReference type="SAM" id="SignalP"/>
    </source>
</evidence>
<evidence type="ECO:0000256" key="16">
    <source>
        <dbReference type="ARBA" id="ARBA00042251"/>
    </source>
</evidence>
<feature type="signal peptide" evidence="21">
    <location>
        <begin position="1"/>
        <end position="18"/>
    </location>
</feature>
<dbReference type="PANTHER" id="PTHR11474:SF124">
    <property type="entry name" value="TYROSINASE"/>
    <property type="match status" value="1"/>
</dbReference>
<protein>
    <recommendedName>
        <fullName evidence="15">Tyrosinase</fullName>
        <ecNumber evidence="4">1.14.18.1</ecNumber>
    </recommendedName>
    <alternativeName>
        <fullName evidence="16">Monophenol monooxygenase</fullName>
    </alternativeName>
</protein>
<feature type="domain" description="Tyrosinase copper-binding" evidence="22">
    <location>
        <begin position="202"/>
        <end position="219"/>
    </location>
</feature>